<dbReference type="GO" id="GO:0003677">
    <property type="term" value="F:DNA binding"/>
    <property type="evidence" value="ECO:0007669"/>
    <property type="project" value="UniProtKB-KW"/>
</dbReference>
<dbReference type="InterPro" id="IPR036388">
    <property type="entry name" value="WH-like_DNA-bd_sf"/>
</dbReference>
<evidence type="ECO:0000256" key="2">
    <source>
        <dbReference type="ARBA" id="ARBA00023125"/>
    </source>
</evidence>
<protein>
    <submittedName>
        <fullName evidence="5">Transcriptional regulator, HxlR family</fullName>
    </submittedName>
</protein>
<evidence type="ECO:0000256" key="1">
    <source>
        <dbReference type="ARBA" id="ARBA00023015"/>
    </source>
</evidence>
<keyword evidence="1" id="KW-0805">Transcription regulation</keyword>
<dbReference type="STRING" id="137658.SAMN05216186_12722"/>
<accession>A0A1G9M157</accession>
<gene>
    <name evidence="5" type="ORF">SAMN05216186_12722</name>
</gene>
<dbReference type="EMBL" id="FNFD01000027">
    <property type="protein sequence ID" value="SDL67938.1"/>
    <property type="molecule type" value="Genomic_DNA"/>
</dbReference>
<reference evidence="5 6" key="1">
    <citation type="submission" date="2016-10" db="EMBL/GenBank/DDBJ databases">
        <authorList>
            <person name="de Groot N.N."/>
        </authorList>
    </citation>
    <scope>NUCLEOTIDE SEQUENCE [LARGE SCALE GENOMIC DNA]</scope>
    <source>
        <strain evidence="5 6">JCM 21544</strain>
    </source>
</reference>
<evidence type="ECO:0000313" key="5">
    <source>
        <dbReference type="EMBL" id="SDL67938.1"/>
    </source>
</evidence>
<keyword evidence="2" id="KW-0238">DNA-binding</keyword>
<proteinExistence type="predicted"/>
<dbReference type="PANTHER" id="PTHR33204">
    <property type="entry name" value="TRANSCRIPTIONAL REGULATOR, MARR FAMILY"/>
    <property type="match status" value="1"/>
</dbReference>
<evidence type="ECO:0000256" key="3">
    <source>
        <dbReference type="ARBA" id="ARBA00023163"/>
    </source>
</evidence>
<dbReference type="Pfam" id="PF01638">
    <property type="entry name" value="HxlR"/>
    <property type="match status" value="1"/>
</dbReference>
<dbReference type="AlphaFoldDB" id="A0A1G9M157"/>
<evidence type="ECO:0000259" key="4">
    <source>
        <dbReference type="PROSITE" id="PS51118"/>
    </source>
</evidence>
<feature type="domain" description="HTH hxlR-type" evidence="4">
    <location>
        <begin position="17"/>
        <end position="115"/>
    </location>
</feature>
<dbReference type="PROSITE" id="PS51118">
    <property type="entry name" value="HTH_HXLR"/>
    <property type="match status" value="1"/>
</dbReference>
<dbReference type="InterPro" id="IPR036390">
    <property type="entry name" value="WH_DNA-bd_sf"/>
</dbReference>
<dbReference type="SUPFAM" id="SSF46785">
    <property type="entry name" value="Winged helix' DNA-binding domain"/>
    <property type="match status" value="1"/>
</dbReference>
<dbReference type="PANTHER" id="PTHR33204:SF39">
    <property type="entry name" value="TRANSCRIPTIONAL REGULATORY PROTEIN"/>
    <property type="match status" value="1"/>
</dbReference>
<dbReference type="InterPro" id="IPR002577">
    <property type="entry name" value="HTH_HxlR"/>
</dbReference>
<organism evidence="5 6">
    <name type="scientific">Pseudomonas indica</name>
    <dbReference type="NCBI Taxonomy" id="137658"/>
    <lineage>
        <taxon>Bacteria</taxon>
        <taxon>Pseudomonadati</taxon>
        <taxon>Pseudomonadota</taxon>
        <taxon>Gammaproteobacteria</taxon>
        <taxon>Pseudomonadales</taxon>
        <taxon>Pseudomonadaceae</taxon>
        <taxon>Pseudomonas</taxon>
    </lineage>
</organism>
<keyword evidence="6" id="KW-1185">Reference proteome</keyword>
<name>A0A1G9M157_9PSED</name>
<keyword evidence="3" id="KW-0804">Transcription</keyword>
<dbReference type="Gene3D" id="1.10.10.10">
    <property type="entry name" value="Winged helix-like DNA-binding domain superfamily/Winged helix DNA-binding domain"/>
    <property type="match status" value="1"/>
</dbReference>
<evidence type="ECO:0000313" key="6">
    <source>
        <dbReference type="Proteomes" id="UP000198706"/>
    </source>
</evidence>
<sequence>MLKNETKSEANEFDQPCPIRDVLDRIGDQWSLLVLETLEGGTMRFNELMRAIGDISKQMLSRTLKHLEQDGFVRRTLYPEVPPRVEYDLTDLGCSFLVPMKGLVAWADAHHRAICEARRSYAGRGASERKQALAD</sequence>
<dbReference type="RefSeq" id="WP_084336100.1">
    <property type="nucleotide sequence ID" value="NZ_FNFD01000027.1"/>
</dbReference>
<dbReference type="Proteomes" id="UP000198706">
    <property type="component" value="Unassembled WGS sequence"/>
</dbReference>